<protein>
    <submittedName>
        <fullName evidence="2">Uncharacterized protein</fullName>
    </submittedName>
</protein>
<comment type="caution">
    <text evidence="2">The sequence shown here is derived from an EMBL/GenBank/DDBJ whole genome shotgun (WGS) entry which is preliminary data.</text>
</comment>
<dbReference type="Proteomes" id="UP000257143">
    <property type="component" value="Unassembled WGS sequence"/>
</dbReference>
<dbReference type="EMBL" id="PIOC01000003">
    <property type="protein sequence ID" value="RDW21407.1"/>
    <property type="molecule type" value="Genomic_DNA"/>
</dbReference>
<feature type="compositionally biased region" description="Basic residues" evidence="1">
    <location>
        <begin position="11"/>
        <end position="22"/>
    </location>
</feature>
<evidence type="ECO:0000256" key="1">
    <source>
        <dbReference type="SAM" id="MobiDB-lite"/>
    </source>
</evidence>
<organism evidence="2 3">
    <name type="scientific">Oceanobacillus arenosus</name>
    <dbReference type="NCBI Taxonomy" id="1229153"/>
    <lineage>
        <taxon>Bacteria</taxon>
        <taxon>Bacillati</taxon>
        <taxon>Bacillota</taxon>
        <taxon>Bacilli</taxon>
        <taxon>Bacillales</taxon>
        <taxon>Bacillaceae</taxon>
        <taxon>Oceanobacillus</taxon>
    </lineage>
</organism>
<keyword evidence="3" id="KW-1185">Reference proteome</keyword>
<dbReference type="AlphaFoldDB" id="A0A3D8Q0R3"/>
<evidence type="ECO:0000313" key="3">
    <source>
        <dbReference type="Proteomes" id="UP000257143"/>
    </source>
</evidence>
<sequence length="92" mass="11029">MAEEVAFRNQQGRKKRSSPRGRTRVDEVVPEWFREQKHEQLSSVNRAEDRKEFLDLEEMKRELGELMAGIYSYQYKTPRLDFFLLSNFRGSV</sequence>
<name>A0A3D8Q0R3_9BACI</name>
<evidence type="ECO:0000313" key="2">
    <source>
        <dbReference type="EMBL" id="RDW21407.1"/>
    </source>
</evidence>
<accession>A0A3D8Q0R3</accession>
<proteinExistence type="predicted"/>
<gene>
    <name evidence="2" type="ORF">CWR48_03110</name>
</gene>
<feature type="region of interest" description="Disordered" evidence="1">
    <location>
        <begin position="1"/>
        <end position="24"/>
    </location>
</feature>
<reference evidence="3" key="1">
    <citation type="submission" date="2017-11" db="EMBL/GenBank/DDBJ databases">
        <authorList>
            <person name="Zhu W."/>
        </authorList>
    </citation>
    <scope>NUCLEOTIDE SEQUENCE [LARGE SCALE GENOMIC DNA]</scope>
    <source>
        <strain evidence="3">CAU 1183</strain>
    </source>
</reference>